<comment type="similarity">
    <text evidence="1">Belongs to the universal stress protein A family.</text>
</comment>
<dbReference type="PRINTS" id="PR01438">
    <property type="entry name" value="UNVRSLSTRESS"/>
</dbReference>
<dbReference type="eggNOG" id="COG0589">
    <property type="taxonomic scope" value="Bacteria"/>
</dbReference>
<feature type="domain" description="UspA" evidence="2">
    <location>
        <begin position="212"/>
        <end position="290"/>
    </location>
</feature>
<comment type="caution">
    <text evidence="3">The sequence shown here is derived from an EMBL/GenBank/DDBJ whole genome shotgun (WGS) entry which is preliminary data.</text>
</comment>
<dbReference type="OrthoDB" id="9804721at2"/>
<evidence type="ECO:0000259" key="2">
    <source>
        <dbReference type="Pfam" id="PF00582"/>
    </source>
</evidence>
<protein>
    <submittedName>
        <fullName evidence="3">Universal stress protein UspA</fullName>
    </submittedName>
</protein>
<dbReference type="STRING" id="1122185.N792_11180"/>
<dbReference type="AlphaFoldDB" id="A0A0A0ELT1"/>
<dbReference type="Proteomes" id="UP000030017">
    <property type="component" value="Unassembled WGS sequence"/>
</dbReference>
<proteinExistence type="inferred from homology"/>
<feature type="domain" description="UspA" evidence="2">
    <location>
        <begin position="10"/>
        <end position="163"/>
    </location>
</feature>
<dbReference type="EMBL" id="AVPS01000007">
    <property type="protein sequence ID" value="KGM51299.1"/>
    <property type="molecule type" value="Genomic_DNA"/>
</dbReference>
<dbReference type="InterPro" id="IPR006016">
    <property type="entry name" value="UspA"/>
</dbReference>
<organism evidence="3 4">
    <name type="scientific">Lysobacter concretionis Ko07 = DSM 16239</name>
    <dbReference type="NCBI Taxonomy" id="1122185"/>
    <lineage>
        <taxon>Bacteria</taxon>
        <taxon>Pseudomonadati</taxon>
        <taxon>Pseudomonadota</taxon>
        <taxon>Gammaproteobacteria</taxon>
        <taxon>Lysobacterales</taxon>
        <taxon>Lysobacteraceae</taxon>
        <taxon>Novilysobacter</taxon>
    </lineage>
</organism>
<sequence length="290" mass="31138">MSQTPTFAERRVLAAIDVSGYATSVAAYAGWAASRLGAPLELMHAIDREAALVTVDLTGNLYLGAQEGLLEEMALLDEQRGNLVRQRSTTLLEQAHGIAKGHGVAATVRQRHGVLVDTLLALEDEVRLFVLGKRGENADFARGHLGSNLERVIRAVDRPVLVAPRAWRPIQRFMIAFDGSATTRRCVELVAASPLLRGLPCDVLMVGDAAEAQAEPMQWAQAQLQAAGFSPGMHAVPGAPESVIAEQVAARSIDLLVMGAYGHSRIRNLIVGSTTTQVVRNCQIAVLLLR</sequence>
<keyword evidence="4" id="KW-1185">Reference proteome</keyword>
<accession>A0A0A0ELT1</accession>
<dbReference type="RefSeq" id="WP_036194513.1">
    <property type="nucleotide sequence ID" value="NZ_AVPS01000007.1"/>
</dbReference>
<dbReference type="PANTHER" id="PTHR46268">
    <property type="entry name" value="STRESS RESPONSE PROTEIN NHAX"/>
    <property type="match status" value="1"/>
</dbReference>
<dbReference type="PANTHER" id="PTHR46268:SF6">
    <property type="entry name" value="UNIVERSAL STRESS PROTEIN UP12"/>
    <property type="match status" value="1"/>
</dbReference>
<dbReference type="CDD" id="cd00293">
    <property type="entry name" value="USP-like"/>
    <property type="match status" value="2"/>
</dbReference>
<evidence type="ECO:0000313" key="3">
    <source>
        <dbReference type="EMBL" id="KGM51299.1"/>
    </source>
</evidence>
<dbReference type="Gene3D" id="3.40.50.12370">
    <property type="match status" value="1"/>
</dbReference>
<evidence type="ECO:0000256" key="1">
    <source>
        <dbReference type="ARBA" id="ARBA00008791"/>
    </source>
</evidence>
<evidence type="ECO:0000313" key="4">
    <source>
        <dbReference type="Proteomes" id="UP000030017"/>
    </source>
</evidence>
<dbReference type="SUPFAM" id="SSF52402">
    <property type="entry name" value="Adenine nucleotide alpha hydrolases-like"/>
    <property type="match status" value="2"/>
</dbReference>
<dbReference type="Pfam" id="PF00582">
    <property type="entry name" value="Usp"/>
    <property type="match status" value="2"/>
</dbReference>
<dbReference type="InterPro" id="IPR006015">
    <property type="entry name" value="Universal_stress_UspA"/>
</dbReference>
<reference evidence="3 4" key="1">
    <citation type="submission" date="2013-08" db="EMBL/GenBank/DDBJ databases">
        <title>Genome sequencing of Lysobacter.</title>
        <authorList>
            <person name="Zhang S."/>
            <person name="Wang G."/>
        </authorList>
    </citation>
    <scope>NUCLEOTIDE SEQUENCE [LARGE SCALE GENOMIC DNA]</scope>
    <source>
        <strain evidence="3 4">Ko07</strain>
    </source>
</reference>
<gene>
    <name evidence="3" type="ORF">N792_11180</name>
</gene>
<name>A0A0A0ELT1_9GAMM</name>